<dbReference type="EMBL" id="BPQB01000048">
    <property type="protein sequence ID" value="GJE95334.1"/>
    <property type="molecule type" value="Genomic_DNA"/>
</dbReference>
<accession>A0A9P3LI59</accession>
<dbReference type="OrthoDB" id="2798901at2759"/>
<evidence type="ECO:0000313" key="1">
    <source>
        <dbReference type="EMBL" id="GJE95334.1"/>
    </source>
</evidence>
<proteinExistence type="predicted"/>
<comment type="caution">
    <text evidence="1">The sequence shown here is derived from an EMBL/GenBank/DDBJ whole genome shotgun (WGS) entry which is preliminary data.</text>
</comment>
<dbReference type="Proteomes" id="UP000703269">
    <property type="component" value="Unassembled WGS sequence"/>
</dbReference>
<dbReference type="InterPro" id="IPR036047">
    <property type="entry name" value="F-box-like_dom_sf"/>
</dbReference>
<protein>
    <submittedName>
        <fullName evidence="1">F-box protein</fullName>
    </submittedName>
</protein>
<name>A0A9P3LI59_9APHY</name>
<keyword evidence="2" id="KW-1185">Reference proteome</keyword>
<dbReference type="AlphaFoldDB" id="A0A9P3LI59"/>
<gene>
    <name evidence="1" type="ORF">PsYK624_115180</name>
</gene>
<organism evidence="1 2">
    <name type="scientific">Phanerochaete sordida</name>
    <dbReference type="NCBI Taxonomy" id="48140"/>
    <lineage>
        <taxon>Eukaryota</taxon>
        <taxon>Fungi</taxon>
        <taxon>Dikarya</taxon>
        <taxon>Basidiomycota</taxon>
        <taxon>Agaricomycotina</taxon>
        <taxon>Agaricomycetes</taxon>
        <taxon>Polyporales</taxon>
        <taxon>Phanerochaetaceae</taxon>
        <taxon>Phanerochaete</taxon>
    </lineage>
</organism>
<reference evidence="1 2" key="1">
    <citation type="submission" date="2021-08" db="EMBL/GenBank/DDBJ databases">
        <title>Draft Genome Sequence of Phanerochaete sordida strain YK-624.</title>
        <authorList>
            <person name="Mori T."/>
            <person name="Dohra H."/>
            <person name="Suzuki T."/>
            <person name="Kawagishi H."/>
            <person name="Hirai H."/>
        </authorList>
    </citation>
    <scope>NUCLEOTIDE SEQUENCE [LARGE SCALE GENOMIC DNA]</scope>
    <source>
        <strain evidence="1 2">YK-624</strain>
    </source>
</reference>
<sequence length="383" mass="43093">MYAPLGPPARQNPMQALPQELVEFILDALRNDTRTLKSCSLTCRRWLPRSSMHLFASCTLKTAHPDHLVRIATLQSADRIRENVATLTLQARNSSDITVIHDLPRLLDLDIDCAGMDISMLEVLLMMPRPPPTRKIDLLRIRSGYIGLVELVLRFCLQVDTLSVEDLRDNHINAHHLARHAVRALRLRRVPSHLLRHIATMIEPTALEDLTIELSERFYVDNIHDAPVDDFVRSVGRRLRSYHHVDCVAGQRAAPVPAPSTLSPYATIDSVALTVNGIGDIPHSVRGQRLLAFLSFLPPGLSDFLLLYHTSARGRNLVAQMEEVGWLPIFRALQGYSKLRALRIGVMDGPGEWPTEHFLENPAAQEVVSNRLSTRLRSITTFI</sequence>
<evidence type="ECO:0000313" key="2">
    <source>
        <dbReference type="Proteomes" id="UP000703269"/>
    </source>
</evidence>
<dbReference type="SUPFAM" id="SSF81383">
    <property type="entry name" value="F-box domain"/>
    <property type="match status" value="1"/>
</dbReference>